<evidence type="ECO:0000256" key="4">
    <source>
        <dbReference type="ARBA" id="ARBA00022729"/>
    </source>
</evidence>
<evidence type="ECO:0000313" key="7">
    <source>
        <dbReference type="Proteomes" id="UP000252792"/>
    </source>
</evidence>
<evidence type="ECO:0000256" key="5">
    <source>
        <dbReference type="SAM" id="SignalP"/>
    </source>
</evidence>
<dbReference type="PANTHER" id="PTHR33376">
    <property type="match status" value="1"/>
</dbReference>
<reference evidence="6 7" key="1">
    <citation type="submission" date="2018-06" db="EMBL/GenBank/DDBJ databases">
        <title>Genomic Encyclopedia of Type Strains, Phase III (KMG-III): the genomes of soil and plant-associated and newly described type strains.</title>
        <authorList>
            <person name="Whitman W."/>
        </authorList>
    </citation>
    <scope>NUCLEOTIDE SEQUENCE [LARGE SCALE GENOMIC DNA]</scope>
    <source>
        <strain evidence="6 7">CECT 7377</strain>
    </source>
</reference>
<name>A0A366J9U3_9GAMM</name>
<dbReference type="GO" id="GO:0055085">
    <property type="term" value="P:transmembrane transport"/>
    <property type="evidence" value="ECO:0007669"/>
    <property type="project" value="InterPro"/>
</dbReference>
<evidence type="ECO:0000256" key="3">
    <source>
        <dbReference type="ARBA" id="ARBA00022448"/>
    </source>
</evidence>
<dbReference type="InterPro" id="IPR004682">
    <property type="entry name" value="TRAP_DctP"/>
</dbReference>
<evidence type="ECO:0000256" key="1">
    <source>
        <dbReference type="ARBA" id="ARBA00004196"/>
    </source>
</evidence>
<dbReference type="NCBIfam" id="NF037995">
    <property type="entry name" value="TRAP_S1"/>
    <property type="match status" value="1"/>
</dbReference>
<dbReference type="InterPro" id="IPR018389">
    <property type="entry name" value="DctP_fam"/>
</dbReference>
<evidence type="ECO:0000313" key="6">
    <source>
        <dbReference type="EMBL" id="RBP83713.1"/>
    </source>
</evidence>
<dbReference type="PROSITE" id="PS51318">
    <property type="entry name" value="TAT"/>
    <property type="match status" value="1"/>
</dbReference>
<dbReference type="InterPro" id="IPR006311">
    <property type="entry name" value="TAT_signal"/>
</dbReference>
<organism evidence="6 7">
    <name type="scientific">Marinomonas rhizomae</name>
    <dbReference type="NCBI Taxonomy" id="491948"/>
    <lineage>
        <taxon>Bacteria</taxon>
        <taxon>Pseudomonadati</taxon>
        <taxon>Pseudomonadota</taxon>
        <taxon>Gammaproteobacteria</taxon>
        <taxon>Oceanospirillales</taxon>
        <taxon>Oceanospirillaceae</taxon>
        <taxon>Marinomonas</taxon>
    </lineage>
</organism>
<comment type="similarity">
    <text evidence="2">Belongs to the bacterial solute-binding protein 7 family.</text>
</comment>
<dbReference type="CDD" id="cd13672">
    <property type="entry name" value="PBP2_TRAP_Siap"/>
    <property type="match status" value="1"/>
</dbReference>
<gene>
    <name evidence="6" type="ORF">DFP80_10533</name>
</gene>
<dbReference type="AlphaFoldDB" id="A0A366J9U3"/>
<keyword evidence="4 5" id="KW-0732">Signal</keyword>
<feature type="signal peptide" evidence="5">
    <location>
        <begin position="1"/>
        <end position="44"/>
    </location>
</feature>
<sequence>MMKITSKINATSPATFLNKLTRRTFLVAASTIAVGFGFAGSANAATTLKWAHVYETGSAYHEALLWAADEIEKQTEGRVKINAYPASSLGKEAELSEALDFGAVDIIYTGDIFAGQTYPPMRISSFPFAIRDFDHWKHYRDSSLYKNITSEYEKQTGHDVAGFTYYGSRHVTSNFPITKPQDMEGMKIRVPNAPLYLMFPQAVGANPTPIPFSEVYLALQMGVVDGQENPLPTIKFKKFYEVQKYINLTGHMTNSVFTMISSYTKNKVSSDDYKTIVSITKQAASKASEAINESEQNLVSWFKDQGVIVQEVNKQPFVDAIQPLLNSQDNGFTAEQLAELEAL</sequence>
<dbReference type="NCBIfam" id="TIGR00787">
    <property type="entry name" value="dctP"/>
    <property type="match status" value="1"/>
</dbReference>
<keyword evidence="7" id="KW-1185">Reference proteome</keyword>
<feature type="chain" id="PRO_5016949995" evidence="5">
    <location>
        <begin position="45"/>
        <end position="343"/>
    </location>
</feature>
<keyword evidence="3" id="KW-0813">Transport</keyword>
<comment type="caution">
    <text evidence="6">The sequence shown here is derived from an EMBL/GenBank/DDBJ whole genome shotgun (WGS) entry which is preliminary data.</text>
</comment>
<dbReference type="PANTHER" id="PTHR33376:SF4">
    <property type="entry name" value="SIALIC ACID-BINDING PERIPLASMIC PROTEIN SIAP"/>
    <property type="match status" value="1"/>
</dbReference>
<dbReference type="EMBL" id="QNSE01000005">
    <property type="protein sequence ID" value="RBP83713.1"/>
    <property type="molecule type" value="Genomic_DNA"/>
</dbReference>
<dbReference type="Proteomes" id="UP000252792">
    <property type="component" value="Unassembled WGS sequence"/>
</dbReference>
<keyword evidence="6" id="KW-0675">Receptor</keyword>
<dbReference type="InterPro" id="IPR038404">
    <property type="entry name" value="TRAP_DctP_sf"/>
</dbReference>
<comment type="subcellular location">
    <subcellularLocation>
        <location evidence="1">Cell envelope</location>
    </subcellularLocation>
</comment>
<protein>
    <submittedName>
        <fullName evidence="6">Tripartite ATP-independent transporter DctP family solute receptor</fullName>
    </submittedName>
</protein>
<accession>A0A366J9U3</accession>
<dbReference type="GO" id="GO:0030288">
    <property type="term" value="C:outer membrane-bounded periplasmic space"/>
    <property type="evidence" value="ECO:0007669"/>
    <property type="project" value="InterPro"/>
</dbReference>
<evidence type="ECO:0000256" key="2">
    <source>
        <dbReference type="ARBA" id="ARBA00009023"/>
    </source>
</evidence>
<dbReference type="Gene3D" id="3.40.190.170">
    <property type="entry name" value="Bacterial extracellular solute-binding protein, family 7"/>
    <property type="match status" value="1"/>
</dbReference>
<dbReference type="Pfam" id="PF03480">
    <property type="entry name" value="DctP"/>
    <property type="match status" value="1"/>
</dbReference>
<proteinExistence type="inferred from homology"/>